<dbReference type="Proteomes" id="UP001149411">
    <property type="component" value="Unassembled WGS sequence"/>
</dbReference>
<dbReference type="Pfam" id="PF02824">
    <property type="entry name" value="TGS"/>
    <property type="match status" value="1"/>
</dbReference>
<keyword evidence="2" id="KW-0547">Nucleotide-binding</keyword>
<dbReference type="InterPro" id="IPR012675">
    <property type="entry name" value="Beta-grasp_dom_sf"/>
</dbReference>
<dbReference type="SUPFAM" id="SSF81271">
    <property type="entry name" value="TGS-like"/>
    <property type="match status" value="1"/>
</dbReference>
<dbReference type="PROSITE" id="PS51710">
    <property type="entry name" value="G_OBG"/>
    <property type="match status" value="1"/>
</dbReference>
<feature type="domain" description="OBG-type G" evidence="3">
    <location>
        <begin position="2"/>
        <end position="264"/>
    </location>
</feature>
<dbReference type="EMBL" id="RKLV01000010">
    <property type="protein sequence ID" value="MCX2819592.1"/>
    <property type="molecule type" value="Genomic_DNA"/>
</dbReference>
<dbReference type="NCBIfam" id="NF007171">
    <property type="entry name" value="PRK09602.1"/>
    <property type="match status" value="1"/>
</dbReference>
<sequence>MITVGLAGKPNAGKSTFFRAVTRAEAEVGNYPFTTIDANRGVAAVRTDCPCDEVDGLDGYCGNCREGRRYVPVEVIDVAGLVPDAHEGRGLGNRFLDELRQADVILHVVDASGGTDEEGEPVEVGAHDPQEDVEFLEHEMEMWIAGVLRDNLNGLVRRSKTPEFELDEALAEILTGVGASETDVQHALRRVELPPVGDWGDEEIEVLAREVRGLSKPTLVVANKLDVAPDGFVDALVEDGAVPASAESELALRRADESGVVDYAPGDGSFKVTGDISDEQGAGLESIRNTVDGYGGTGVQKALDTAVYGTLNRITVYPVGNENGWTDGSGNVLPDAFLLRDGATPRDLAYAIHSDIGDAYHHAVDGRTKQRMSDETELEEGDVVKVVTA</sequence>
<dbReference type="InterPro" id="IPR012676">
    <property type="entry name" value="TGS-like"/>
</dbReference>
<dbReference type="CDD" id="cd01899">
    <property type="entry name" value="Ygr210"/>
    <property type="match status" value="1"/>
</dbReference>
<gene>
    <name evidence="4" type="ORF">EGH25_09555</name>
</gene>
<reference evidence="4" key="1">
    <citation type="submission" date="2022-09" db="EMBL/GenBank/DDBJ databases">
        <title>Haloadaptaus new haloarchaeum isolated from saline soil.</title>
        <authorList>
            <person name="Duran-Viseras A."/>
            <person name="Sanchez-Porro C."/>
            <person name="Ventosa A."/>
        </authorList>
    </citation>
    <scope>NUCLEOTIDE SEQUENCE</scope>
    <source>
        <strain evidence="4">F3-133</strain>
    </source>
</reference>
<keyword evidence="5" id="KW-1185">Reference proteome</keyword>
<dbReference type="Pfam" id="PF01926">
    <property type="entry name" value="MMR_HSR1"/>
    <property type="match status" value="1"/>
</dbReference>
<dbReference type="PRINTS" id="PR00326">
    <property type="entry name" value="GTP1OBG"/>
</dbReference>
<evidence type="ECO:0000256" key="1">
    <source>
        <dbReference type="ARBA" id="ARBA00007476"/>
    </source>
</evidence>
<protein>
    <submittedName>
        <fullName evidence="4">Redox-regulated ATPase YchF</fullName>
    </submittedName>
</protein>
<dbReference type="PANTHER" id="PTHR23305:SF1">
    <property type="entry name" value="OBG-TYPE G DOMAIN-CONTAINING PROTEIN"/>
    <property type="match status" value="1"/>
</dbReference>
<dbReference type="GO" id="GO:0005737">
    <property type="term" value="C:cytoplasm"/>
    <property type="evidence" value="ECO:0007669"/>
    <property type="project" value="TreeGrafter"/>
</dbReference>
<dbReference type="Gene3D" id="3.40.50.300">
    <property type="entry name" value="P-loop containing nucleotide triphosphate hydrolases"/>
    <property type="match status" value="1"/>
</dbReference>
<accession>A0A9Q4GH91</accession>
<dbReference type="InterPro" id="IPR027417">
    <property type="entry name" value="P-loop_NTPase"/>
</dbReference>
<organism evidence="4 5">
    <name type="scientific">Halorutilus salinus</name>
    <dbReference type="NCBI Taxonomy" id="2487751"/>
    <lineage>
        <taxon>Archaea</taxon>
        <taxon>Methanobacteriati</taxon>
        <taxon>Methanobacteriota</taxon>
        <taxon>Stenosarchaea group</taxon>
        <taxon>Halobacteria</taxon>
        <taxon>Halorutilales</taxon>
        <taxon>Halorutilaceae</taxon>
        <taxon>Halorutilus</taxon>
    </lineage>
</organism>
<comment type="similarity">
    <text evidence="1">Belongs to the RelA/SpoT family.</text>
</comment>
<evidence type="ECO:0000259" key="3">
    <source>
        <dbReference type="PROSITE" id="PS51710"/>
    </source>
</evidence>
<dbReference type="Gene3D" id="1.10.8.470">
    <property type="match status" value="1"/>
</dbReference>
<dbReference type="Pfam" id="PF08438">
    <property type="entry name" value="YGR210-like_G4"/>
    <property type="match status" value="1"/>
</dbReference>
<dbReference type="InterPro" id="IPR031167">
    <property type="entry name" value="G_OBG"/>
</dbReference>
<dbReference type="GO" id="GO:0016887">
    <property type="term" value="F:ATP hydrolysis activity"/>
    <property type="evidence" value="ECO:0007669"/>
    <property type="project" value="TreeGrafter"/>
</dbReference>
<proteinExistence type="inferred from homology"/>
<dbReference type="PANTHER" id="PTHR23305">
    <property type="entry name" value="OBG GTPASE FAMILY"/>
    <property type="match status" value="1"/>
</dbReference>
<dbReference type="GO" id="GO:0005525">
    <property type="term" value="F:GTP binding"/>
    <property type="evidence" value="ECO:0007669"/>
    <property type="project" value="InterPro"/>
</dbReference>
<dbReference type="AlphaFoldDB" id="A0A9Q4GH91"/>
<evidence type="ECO:0000256" key="2">
    <source>
        <dbReference type="ARBA" id="ARBA00022741"/>
    </source>
</evidence>
<dbReference type="RefSeq" id="WP_266087991.1">
    <property type="nucleotide sequence ID" value="NZ_RKLV01000010.1"/>
</dbReference>
<comment type="caution">
    <text evidence="4">The sequence shown here is derived from an EMBL/GenBank/DDBJ whole genome shotgun (WGS) entry which is preliminary data.</text>
</comment>
<dbReference type="Gene3D" id="3.10.20.30">
    <property type="match status" value="1"/>
</dbReference>
<dbReference type="FunFam" id="3.10.20.30:FF:000002">
    <property type="entry name" value="GTP pyrophosphokinase (RelA/SpoT)"/>
    <property type="match status" value="1"/>
</dbReference>
<dbReference type="InterPro" id="IPR006073">
    <property type="entry name" value="GTP-bd"/>
</dbReference>
<evidence type="ECO:0000313" key="5">
    <source>
        <dbReference type="Proteomes" id="UP001149411"/>
    </source>
</evidence>
<dbReference type="InterPro" id="IPR004095">
    <property type="entry name" value="TGS"/>
</dbReference>
<dbReference type="SUPFAM" id="SSF52540">
    <property type="entry name" value="P-loop containing nucleoside triphosphate hydrolases"/>
    <property type="match status" value="1"/>
</dbReference>
<name>A0A9Q4GH91_9EURY</name>
<dbReference type="InterPro" id="IPR013646">
    <property type="entry name" value="YGR210-like_G4"/>
</dbReference>
<evidence type="ECO:0000313" key="4">
    <source>
        <dbReference type="EMBL" id="MCX2819592.1"/>
    </source>
</evidence>